<accession>A0A5E4QLV5</accession>
<name>A0A5E4QLV5_9NEOP</name>
<evidence type="ECO:0000313" key="2">
    <source>
        <dbReference type="Proteomes" id="UP000324832"/>
    </source>
</evidence>
<reference evidence="1 2" key="1">
    <citation type="submission" date="2017-07" db="EMBL/GenBank/DDBJ databases">
        <authorList>
            <person name="Talla V."/>
            <person name="Backstrom N."/>
        </authorList>
    </citation>
    <scope>NUCLEOTIDE SEQUENCE [LARGE SCALE GENOMIC DNA]</scope>
</reference>
<organism evidence="1 2">
    <name type="scientific">Leptidea sinapis</name>
    <dbReference type="NCBI Taxonomy" id="189913"/>
    <lineage>
        <taxon>Eukaryota</taxon>
        <taxon>Metazoa</taxon>
        <taxon>Ecdysozoa</taxon>
        <taxon>Arthropoda</taxon>
        <taxon>Hexapoda</taxon>
        <taxon>Insecta</taxon>
        <taxon>Pterygota</taxon>
        <taxon>Neoptera</taxon>
        <taxon>Endopterygota</taxon>
        <taxon>Lepidoptera</taxon>
        <taxon>Glossata</taxon>
        <taxon>Ditrysia</taxon>
        <taxon>Papilionoidea</taxon>
        <taxon>Pieridae</taxon>
        <taxon>Dismorphiinae</taxon>
        <taxon>Leptidea</taxon>
    </lineage>
</organism>
<protein>
    <submittedName>
        <fullName evidence="1">Uncharacterized protein</fullName>
    </submittedName>
</protein>
<dbReference type="Proteomes" id="UP000324832">
    <property type="component" value="Unassembled WGS sequence"/>
</dbReference>
<proteinExistence type="predicted"/>
<evidence type="ECO:0000313" key="1">
    <source>
        <dbReference type="EMBL" id="VVC98296.1"/>
    </source>
</evidence>
<gene>
    <name evidence="1" type="ORF">LSINAPIS_LOCUS9396</name>
</gene>
<keyword evidence="2" id="KW-1185">Reference proteome</keyword>
<sequence length="193" mass="22013">MEVQFSRMGSPNTTSACNANVTSQLLLKRVTIISKYIFTGKVYGVVMYNDTRVYKVNIRRVLKGDLHDIGLDHRRGEPDSLRFIDSTILVQSAVNSMCKPLRVRNYAIFLTHMKYGKNNGAIRLSLVIEPVLLTLRSNQSRDYEQMCSEIIGNQSEFLIMNFFTFNHGFLIVRNPVTSNPLQTTELQTTELSI</sequence>
<dbReference type="EMBL" id="FZQP02003457">
    <property type="protein sequence ID" value="VVC98296.1"/>
    <property type="molecule type" value="Genomic_DNA"/>
</dbReference>
<dbReference type="AlphaFoldDB" id="A0A5E4QLV5"/>